<reference evidence="1 2" key="1">
    <citation type="submission" date="2023-09" db="EMBL/GenBank/DDBJ databases">
        <authorList>
            <person name="Wang M."/>
        </authorList>
    </citation>
    <scope>NUCLEOTIDE SEQUENCE [LARGE SCALE GENOMIC DNA]</scope>
    <source>
        <strain evidence="1">GT-2023</strain>
        <tissue evidence="1">Liver</tissue>
    </source>
</reference>
<accession>A0ABR3N1L2</accession>
<name>A0ABR3N1L2_9TELE</name>
<gene>
    <name evidence="1" type="ORF">QQF64_029733</name>
</gene>
<evidence type="ECO:0000313" key="2">
    <source>
        <dbReference type="Proteomes" id="UP001558613"/>
    </source>
</evidence>
<evidence type="ECO:0000313" key="1">
    <source>
        <dbReference type="EMBL" id="KAL1270717.1"/>
    </source>
</evidence>
<proteinExistence type="predicted"/>
<dbReference type="EMBL" id="JAYMGO010000007">
    <property type="protein sequence ID" value="KAL1270717.1"/>
    <property type="molecule type" value="Genomic_DNA"/>
</dbReference>
<keyword evidence="2" id="KW-1185">Reference proteome</keyword>
<protein>
    <submittedName>
        <fullName evidence="1">Uncharacterized protein</fullName>
    </submittedName>
</protein>
<organism evidence="1 2">
    <name type="scientific">Cirrhinus molitorella</name>
    <name type="common">mud carp</name>
    <dbReference type="NCBI Taxonomy" id="172907"/>
    <lineage>
        <taxon>Eukaryota</taxon>
        <taxon>Metazoa</taxon>
        <taxon>Chordata</taxon>
        <taxon>Craniata</taxon>
        <taxon>Vertebrata</taxon>
        <taxon>Euteleostomi</taxon>
        <taxon>Actinopterygii</taxon>
        <taxon>Neopterygii</taxon>
        <taxon>Teleostei</taxon>
        <taxon>Ostariophysi</taxon>
        <taxon>Cypriniformes</taxon>
        <taxon>Cyprinidae</taxon>
        <taxon>Labeoninae</taxon>
        <taxon>Labeonini</taxon>
        <taxon>Cirrhinus</taxon>
    </lineage>
</organism>
<comment type="caution">
    <text evidence="1">The sequence shown here is derived from an EMBL/GenBank/DDBJ whole genome shotgun (WGS) entry which is preliminary data.</text>
</comment>
<dbReference type="Proteomes" id="UP001558613">
    <property type="component" value="Unassembled WGS sequence"/>
</dbReference>
<sequence length="78" mass="8534">MASSPAFGPITAQRRMFRIGTVQHSLCPAFLQHTFPTERKAAQLSPPAFPVNMALKDYNAANVNSSELAGRDELVFRG</sequence>